<dbReference type="Gene3D" id="1.10.510.10">
    <property type="entry name" value="Transferase(Phosphotransferase) domain 1"/>
    <property type="match status" value="1"/>
</dbReference>
<dbReference type="FunFam" id="3.30.200.20:FF:000067">
    <property type="entry name" value="Mitogen-activated protein kinase kinase kinase 5"/>
    <property type="match status" value="1"/>
</dbReference>
<dbReference type="PANTHER" id="PTHR11584:SF363">
    <property type="entry name" value="MITOGEN-ACTIVATED PROTEIN KINASE KINASE KINASE 15"/>
    <property type="match status" value="1"/>
</dbReference>
<dbReference type="AlphaFoldDB" id="A0AAQ5XJJ9"/>
<dbReference type="Pfam" id="PF19039">
    <property type="entry name" value="ASK_PH"/>
    <property type="match status" value="1"/>
</dbReference>
<gene>
    <name evidence="17" type="primary">MAP3K15</name>
</gene>
<keyword evidence="9 14" id="KW-0067">ATP-binding</keyword>
<feature type="region of interest" description="Disordered" evidence="15">
    <location>
        <begin position="950"/>
        <end position="990"/>
    </location>
</feature>
<dbReference type="SUPFAM" id="SSF56112">
    <property type="entry name" value="Protein kinase-like (PK-like)"/>
    <property type="match status" value="1"/>
</dbReference>
<comment type="similarity">
    <text evidence="2">Belongs to the protein kinase superfamily. STE Ser/Thr protein kinase family. MAP kinase kinase kinase subfamily.</text>
</comment>
<evidence type="ECO:0000313" key="17">
    <source>
        <dbReference type="Ensembl" id="ENSAOCP00000040704.1"/>
    </source>
</evidence>
<keyword evidence="5" id="KW-0808">Transferase</keyword>
<keyword evidence="10" id="KW-0460">Magnesium</keyword>
<keyword evidence="4" id="KW-0723">Serine/threonine-protein kinase</keyword>
<evidence type="ECO:0000313" key="18">
    <source>
        <dbReference type="Proteomes" id="UP001501940"/>
    </source>
</evidence>
<dbReference type="Ensembl" id="ENSAOCT00000062054.1">
    <property type="protein sequence ID" value="ENSAOCP00000040704.1"/>
    <property type="gene ID" value="ENSAOCG00000023224.2"/>
</dbReference>
<dbReference type="PROSITE" id="PS00108">
    <property type="entry name" value="PROTEIN_KINASE_ST"/>
    <property type="match status" value="1"/>
</dbReference>
<dbReference type="GO" id="GO:0046872">
    <property type="term" value="F:metal ion binding"/>
    <property type="evidence" value="ECO:0007669"/>
    <property type="project" value="UniProtKB-KW"/>
</dbReference>
<dbReference type="InterPro" id="IPR011009">
    <property type="entry name" value="Kinase-like_dom_sf"/>
</dbReference>
<feature type="domain" description="Protein kinase" evidence="16">
    <location>
        <begin position="634"/>
        <end position="890"/>
    </location>
</feature>
<evidence type="ECO:0000256" key="6">
    <source>
        <dbReference type="ARBA" id="ARBA00022723"/>
    </source>
</evidence>
<dbReference type="InterPro" id="IPR013761">
    <property type="entry name" value="SAM/pointed_sf"/>
</dbReference>
<dbReference type="Pfam" id="PF13281">
    <property type="entry name" value="MAP3K_TRAF_bd"/>
    <property type="match status" value="1"/>
</dbReference>
<evidence type="ECO:0000256" key="3">
    <source>
        <dbReference type="ARBA" id="ARBA00012406"/>
    </source>
</evidence>
<dbReference type="InterPro" id="IPR046873">
    <property type="entry name" value="HisK-N-like"/>
</dbReference>
<evidence type="ECO:0000256" key="13">
    <source>
        <dbReference type="ARBA" id="ARBA00048329"/>
    </source>
</evidence>
<dbReference type="InterPro" id="IPR000719">
    <property type="entry name" value="Prot_kinase_dom"/>
</dbReference>
<dbReference type="InterPro" id="IPR017441">
    <property type="entry name" value="Protein_kinase_ATP_BS"/>
</dbReference>
<evidence type="ECO:0000259" key="16">
    <source>
        <dbReference type="PROSITE" id="PS50011"/>
    </source>
</evidence>
<feature type="binding site" evidence="14">
    <location>
        <position position="663"/>
    </location>
    <ligand>
        <name>ATP</name>
        <dbReference type="ChEBI" id="CHEBI:30616"/>
    </ligand>
</feature>
<keyword evidence="8" id="KW-0418">Kinase</keyword>
<dbReference type="SMART" id="SM00220">
    <property type="entry name" value="S_TKc"/>
    <property type="match status" value="1"/>
</dbReference>
<dbReference type="Pfam" id="PF20302">
    <property type="entry name" value="HisK-N-like"/>
    <property type="match status" value="1"/>
</dbReference>
<keyword evidence="18" id="KW-1185">Reference proteome</keyword>
<dbReference type="Gene3D" id="3.30.200.20">
    <property type="entry name" value="Phosphorylase Kinase, domain 1"/>
    <property type="match status" value="1"/>
</dbReference>
<comment type="catalytic activity">
    <reaction evidence="12">
        <text>L-threonyl-[protein] + ATP = O-phospho-L-threonyl-[protein] + ADP + H(+)</text>
        <dbReference type="Rhea" id="RHEA:46608"/>
        <dbReference type="Rhea" id="RHEA-COMP:11060"/>
        <dbReference type="Rhea" id="RHEA-COMP:11605"/>
        <dbReference type="ChEBI" id="CHEBI:15378"/>
        <dbReference type="ChEBI" id="CHEBI:30013"/>
        <dbReference type="ChEBI" id="CHEBI:30616"/>
        <dbReference type="ChEBI" id="CHEBI:61977"/>
        <dbReference type="ChEBI" id="CHEBI:456216"/>
        <dbReference type="EC" id="2.7.11.25"/>
    </reaction>
</comment>
<dbReference type="FunFam" id="1.10.510.10:FF:000054">
    <property type="entry name" value="Mitogen-activated protein kinase kinase kinase 5"/>
    <property type="match status" value="1"/>
</dbReference>
<evidence type="ECO:0000256" key="4">
    <source>
        <dbReference type="ARBA" id="ARBA00022527"/>
    </source>
</evidence>
<evidence type="ECO:0000256" key="5">
    <source>
        <dbReference type="ARBA" id="ARBA00022679"/>
    </source>
</evidence>
<feature type="compositionally biased region" description="Basic and acidic residues" evidence="15">
    <location>
        <begin position="974"/>
        <end position="990"/>
    </location>
</feature>
<organism evidence="17 18">
    <name type="scientific">Amphiprion ocellaris</name>
    <name type="common">Clown anemonefish</name>
    <dbReference type="NCBI Taxonomy" id="80972"/>
    <lineage>
        <taxon>Eukaryota</taxon>
        <taxon>Metazoa</taxon>
        <taxon>Chordata</taxon>
        <taxon>Craniata</taxon>
        <taxon>Vertebrata</taxon>
        <taxon>Euteleostomi</taxon>
        <taxon>Actinopterygii</taxon>
        <taxon>Neopterygii</taxon>
        <taxon>Teleostei</taxon>
        <taxon>Neoteleostei</taxon>
        <taxon>Acanthomorphata</taxon>
        <taxon>Ovalentaria</taxon>
        <taxon>Pomacentridae</taxon>
        <taxon>Amphiprion</taxon>
    </lineage>
</organism>
<reference evidence="17" key="2">
    <citation type="submission" date="2025-08" db="UniProtKB">
        <authorList>
            <consortium name="Ensembl"/>
        </authorList>
    </citation>
    <scope>IDENTIFICATION</scope>
</reference>
<dbReference type="PROSITE" id="PS50011">
    <property type="entry name" value="PROTEIN_KINASE_DOM"/>
    <property type="match status" value="1"/>
</dbReference>
<dbReference type="PANTHER" id="PTHR11584">
    <property type="entry name" value="SERINE/THREONINE PROTEIN KINASE"/>
    <property type="match status" value="1"/>
</dbReference>
<evidence type="ECO:0000256" key="14">
    <source>
        <dbReference type="PROSITE-ProRule" id="PRU10141"/>
    </source>
</evidence>
<comment type="catalytic activity">
    <reaction evidence="13">
        <text>L-seryl-[protein] + ATP = O-phospho-L-seryl-[protein] + ADP + H(+)</text>
        <dbReference type="Rhea" id="RHEA:17989"/>
        <dbReference type="Rhea" id="RHEA-COMP:9863"/>
        <dbReference type="Rhea" id="RHEA-COMP:11604"/>
        <dbReference type="ChEBI" id="CHEBI:15378"/>
        <dbReference type="ChEBI" id="CHEBI:29999"/>
        <dbReference type="ChEBI" id="CHEBI:30616"/>
        <dbReference type="ChEBI" id="CHEBI:83421"/>
        <dbReference type="ChEBI" id="CHEBI:456216"/>
        <dbReference type="EC" id="2.7.11.25"/>
    </reaction>
</comment>
<name>A0AAQ5XJJ9_AMPOC</name>
<keyword evidence="11" id="KW-0175">Coiled coil</keyword>
<dbReference type="GO" id="GO:0004709">
    <property type="term" value="F:MAP kinase kinase kinase activity"/>
    <property type="evidence" value="ECO:0007669"/>
    <property type="project" value="UniProtKB-EC"/>
</dbReference>
<evidence type="ECO:0000256" key="15">
    <source>
        <dbReference type="SAM" id="MobiDB-lite"/>
    </source>
</evidence>
<feature type="region of interest" description="Disordered" evidence="15">
    <location>
        <begin position="1"/>
        <end position="40"/>
    </location>
</feature>
<evidence type="ECO:0000256" key="10">
    <source>
        <dbReference type="ARBA" id="ARBA00022842"/>
    </source>
</evidence>
<dbReference type="Proteomes" id="UP001501940">
    <property type="component" value="Chromosome 22"/>
</dbReference>
<keyword evidence="7 14" id="KW-0547">Nucleotide-binding</keyword>
<dbReference type="InterPro" id="IPR025136">
    <property type="entry name" value="MAP3K_TRAF-bd"/>
</dbReference>
<dbReference type="InterPro" id="IPR043969">
    <property type="entry name" value="MAP3K_PH"/>
</dbReference>
<comment type="cofactor">
    <cofactor evidence="1">
        <name>Mg(2+)</name>
        <dbReference type="ChEBI" id="CHEBI:18420"/>
    </cofactor>
</comment>
<dbReference type="SUPFAM" id="SSF47769">
    <property type="entry name" value="SAM/Pointed domain"/>
    <property type="match status" value="1"/>
</dbReference>
<evidence type="ECO:0000256" key="12">
    <source>
        <dbReference type="ARBA" id="ARBA00047559"/>
    </source>
</evidence>
<evidence type="ECO:0000256" key="8">
    <source>
        <dbReference type="ARBA" id="ARBA00022777"/>
    </source>
</evidence>
<reference evidence="17 18" key="1">
    <citation type="submission" date="2022-01" db="EMBL/GenBank/DDBJ databases">
        <title>A chromosome-scale genome assembly of the false clownfish, Amphiprion ocellaris.</title>
        <authorList>
            <person name="Ryu T."/>
        </authorList>
    </citation>
    <scope>NUCLEOTIDE SEQUENCE [LARGE SCALE GENOMIC DNA]</scope>
</reference>
<evidence type="ECO:0000256" key="1">
    <source>
        <dbReference type="ARBA" id="ARBA00001946"/>
    </source>
</evidence>
<dbReference type="EC" id="2.7.11.25" evidence="3"/>
<dbReference type="PROSITE" id="PS00107">
    <property type="entry name" value="PROTEIN_KINASE_ATP"/>
    <property type="match status" value="1"/>
</dbReference>
<dbReference type="GeneTree" id="ENSGT00940000159562"/>
<dbReference type="CDD" id="cd06624">
    <property type="entry name" value="STKc_ASK"/>
    <property type="match status" value="1"/>
</dbReference>
<reference evidence="17" key="3">
    <citation type="submission" date="2025-09" db="UniProtKB">
        <authorList>
            <consortium name="Ensembl"/>
        </authorList>
    </citation>
    <scope>IDENTIFICATION</scope>
</reference>
<dbReference type="InterPro" id="IPR046872">
    <property type="entry name" value="DRHyd-ASK"/>
</dbReference>
<dbReference type="Pfam" id="PF20309">
    <property type="entry name" value="DRHyd-ASK"/>
    <property type="match status" value="1"/>
</dbReference>
<evidence type="ECO:0000256" key="11">
    <source>
        <dbReference type="ARBA" id="ARBA00023054"/>
    </source>
</evidence>
<dbReference type="Pfam" id="PF00069">
    <property type="entry name" value="Pkinase"/>
    <property type="match status" value="1"/>
</dbReference>
<dbReference type="GO" id="GO:0033554">
    <property type="term" value="P:cellular response to stress"/>
    <property type="evidence" value="ECO:0007669"/>
    <property type="project" value="TreeGrafter"/>
</dbReference>
<protein>
    <recommendedName>
        <fullName evidence="3">mitogen-activated protein kinase kinase kinase</fullName>
        <ecNumber evidence="3">2.7.11.25</ecNumber>
    </recommendedName>
</protein>
<evidence type="ECO:0000256" key="2">
    <source>
        <dbReference type="ARBA" id="ARBA00006529"/>
    </source>
</evidence>
<keyword evidence="6" id="KW-0479">Metal-binding</keyword>
<sequence>METGQSAQVADMGGEHSAGVCVPERDRERGDVSSPSPPAKQRSLRVVYVLNDGLKSVMASSPESGALQCLQRACDSESALLTTVTFGRLDFGETSVLDSFYDADIAVVDMSDVFRQPSLFYHLGVRESFDMANNVILYHDTDPDTAQSLKDMVAQKNTASSGNYYFIPYIVTPNHEYMCCESDAQRRASEYMQPSWDNLLGPLCVPLTDRFTSLLKDIHVTSCASFKDTLLNDIRKAREKYQGEELAKELSRIKLRIDNTEVLTQDIVMNLLFSYRDIQDYDAMVKLVQTLEMLPTCDLATQPMIQFHYAFALNRRNSPGDREQALRVMLQVLQSCEHPAPDMFCLCGRIYKDIFLDSDCKDTKNRDNAIQYRKGFELQPTLYSGINLAVLLIVAGQQFESSMELRKIGVRLNSLLGRKGSLEKMNNYWDIGQFFTVSMLASDIPKATQAAEKLFKLKPPLWYLRSVVQNLQLIQRFKKQMVEHSPQRERLDFWMDIIVEATQGTTNRLRFPVLILEPTKVYQPSYVSINNEAEEKNVSIWHVSPAETKGIHEWNFTAMSIKGISISKFDERCCFLYVHDNSDDFQIYFSTEEQCGRFCSMVKEMISDGTGNAVELEGEGDGDTLEYEYDTNETGDRVVLGRGTYGVVYAGRDLSNQVRIAIKEIPERDSRYSQPLHEEIALHKYLKHRNIVQYLGSVSENGYIKIFMEQVPGGSLSALLRSKWGPLKEATIIFYTRQILEGLRYLHENQIVHRDIKGDNVLVNTYSGVLKISDFGTSKRLAGVNPCTETFTGTLQYMAPEIIDKGPRGYGAPADIWSLGCTIIEMATGKPPFHELGEPQAAMFKVGMFKIHPEIPESLSLEAKSFILRCFEPDPHKRAIASDLLRDTFVRHHTKGKKSKIAFKPSDYIHSVSLPVQLQCEAAGSSSSEHGSVSPDCDSKHDVFFQKKKSSGSENLLKPPNSNYLSVPDEGSVSEDRSAPPSPEDRDGGLFLLKKDSERRAILYKVLNDDQAKVISNLKENHIQGSEELQLSVEHIKQIICILRDFIHSPERRVMAATISKLKLDLDFDSTSINQIQLVLFGFQDSVNKVLRNHHIKPHWMFAMDNIIRRAVQAAITILIPGRCFTVQTGTVTNYCEQSVSLAMERANRVRLVSDISPPSIFHIPADHEPDKQLTDWLKEQGADPDTVDKFVVEEYTLTDILNDVTKDDLRCLRLRYLQIFMSCEQCLHRIFRCNTSLLRA</sequence>
<proteinExistence type="inferred from homology"/>
<accession>A0AAQ5XJJ9</accession>
<evidence type="ECO:0000256" key="7">
    <source>
        <dbReference type="ARBA" id="ARBA00022741"/>
    </source>
</evidence>
<dbReference type="GO" id="GO:0005524">
    <property type="term" value="F:ATP binding"/>
    <property type="evidence" value="ECO:0007669"/>
    <property type="project" value="UniProtKB-UniRule"/>
</dbReference>
<dbReference type="InterPro" id="IPR008271">
    <property type="entry name" value="Ser/Thr_kinase_AS"/>
</dbReference>
<evidence type="ECO:0000256" key="9">
    <source>
        <dbReference type="ARBA" id="ARBA00022840"/>
    </source>
</evidence>